<proteinExistence type="predicted"/>
<dbReference type="EMBL" id="JADIMH010000006">
    <property type="protein sequence ID" value="MBO8466341.1"/>
    <property type="molecule type" value="Genomic_DNA"/>
</dbReference>
<dbReference type="AlphaFoldDB" id="A0A9D9I5G4"/>
<comment type="caution">
    <text evidence="1">The sequence shown here is derived from an EMBL/GenBank/DDBJ whole genome shotgun (WGS) entry which is preliminary data.</text>
</comment>
<accession>A0A9D9I5G4</accession>
<reference evidence="1" key="2">
    <citation type="journal article" date="2021" name="PeerJ">
        <title>Extensive microbial diversity within the chicken gut microbiome revealed by metagenomics and culture.</title>
        <authorList>
            <person name="Gilroy R."/>
            <person name="Ravi A."/>
            <person name="Getino M."/>
            <person name="Pursley I."/>
            <person name="Horton D.L."/>
            <person name="Alikhan N.F."/>
            <person name="Baker D."/>
            <person name="Gharbi K."/>
            <person name="Hall N."/>
            <person name="Watson M."/>
            <person name="Adriaenssens E.M."/>
            <person name="Foster-Nyarko E."/>
            <person name="Jarju S."/>
            <person name="Secka A."/>
            <person name="Antonio M."/>
            <person name="Oren A."/>
            <person name="Chaudhuri R.R."/>
            <person name="La Ragione R."/>
            <person name="Hildebrand F."/>
            <person name="Pallen M.J."/>
        </authorList>
    </citation>
    <scope>NUCLEOTIDE SEQUENCE</scope>
    <source>
        <strain evidence="1">B1-15692</strain>
    </source>
</reference>
<reference evidence="1" key="1">
    <citation type="submission" date="2020-10" db="EMBL/GenBank/DDBJ databases">
        <authorList>
            <person name="Gilroy R."/>
        </authorList>
    </citation>
    <scope>NUCLEOTIDE SEQUENCE</scope>
    <source>
        <strain evidence="1">B1-15692</strain>
    </source>
</reference>
<evidence type="ECO:0000313" key="2">
    <source>
        <dbReference type="Proteomes" id="UP000823660"/>
    </source>
</evidence>
<protein>
    <submittedName>
        <fullName evidence="1">Uncharacterized protein</fullName>
    </submittedName>
</protein>
<dbReference type="Proteomes" id="UP000823660">
    <property type="component" value="Unassembled WGS sequence"/>
</dbReference>
<organism evidence="1 2">
    <name type="scientific">Candidatus Cryptobacteroides faecipullorum</name>
    <dbReference type="NCBI Taxonomy" id="2840764"/>
    <lineage>
        <taxon>Bacteria</taxon>
        <taxon>Pseudomonadati</taxon>
        <taxon>Bacteroidota</taxon>
        <taxon>Bacteroidia</taxon>
        <taxon>Bacteroidales</taxon>
        <taxon>Candidatus Cryptobacteroides</taxon>
    </lineage>
</organism>
<name>A0A9D9I5G4_9BACT</name>
<gene>
    <name evidence="1" type="ORF">IAB99_01075</name>
</gene>
<sequence>MSMPNNLTPGTAGEIFLYQDSRKSGSVHRFVVTLTMHIHRTQLEKTLDELMPRFPQFAAGIRKEGQKLVFFPLTAKVPVFRSSEDFASDRLPDIGSKELGGYLFRISYSQKTIFFDWHLSLSDGKGMLEFIKSVIFRYIEMSGFPVKNDGTVKEPDEPANAIEGADPYERLDDIPASRPVWYMDAKAFNAPKPDDAVSSGLVYVRQIRVPVSKVKGPVREYLSQPESFISPLYSHVLYGRFSDMIPQGEYIVSTIKENLRPHFPTASLRAYFSPMTLAYNRKVDEYPFGTVLMSRKKLLDAQLKQDALAYSAKRMMKTAAASCDDSLTLRQKIERCGRSLDMAAETATFSICNLGNIAMPESLQQYLVEFYPVVPPGSYANSLSVVNFKGDMVITLTDSEGDMSGARSFVELLNRYDIPAFISDEFRFTQIRYSPEKFAEENG</sequence>
<evidence type="ECO:0000313" key="1">
    <source>
        <dbReference type="EMBL" id="MBO8466341.1"/>
    </source>
</evidence>